<evidence type="ECO:0000256" key="1">
    <source>
        <dbReference type="SAM" id="Phobius"/>
    </source>
</evidence>
<dbReference type="PATRIC" id="fig|344882.3.peg.2475"/>
<name>A0A0R0CXM7_9GAMM</name>
<keyword evidence="1" id="KW-1133">Transmembrane helix</keyword>
<feature type="transmembrane region" description="Helical" evidence="1">
    <location>
        <begin position="78"/>
        <end position="99"/>
    </location>
</feature>
<comment type="caution">
    <text evidence="2">The sequence shown here is derived from an EMBL/GenBank/DDBJ whole genome shotgun (WGS) entry which is preliminary data.</text>
</comment>
<organism evidence="2 3">
    <name type="scientific">Pseudoxanthomonas dokdonensis</name>
    <dbReference type="NCBI Taxonomy" id="344882"/>
    <lineage>
        <taxon>Bacteria</taxon>
        <taxon>Pseudomonadati</taxon>
        <taxon>Pseudomonadota</taxon>
        <taxon>Gammaproteobacteria</taxon>
        <taxon>Lysobacterales</taxon>
        <taxon>Lysobacteraceae</taxon>
        <taxon>Pseudoxanthomonas</taxon>
    </lineage>
</organism>
<feature type="transmembrane region" description="Helical" evidence="1">
    <location>
        <begin position="105"/>
        <end position="124"/>
    </location>
</feature>
<protein>
    <submittedName>
        <fullName evidence="2">Uncharacterized protein</fullName>
    </submittedName>
</protein>
<keyword evidence="1" id="KW-0472">Membrane</keyword>
<evidence type="ECO:0000313" key="3">
    <source>
        <dbReference type="Proteomes" id="UP000052052"/>
    </source>
</evidence>
<gene>
    <name evidence="2" type="ORF">ABB29_05695</name>
</gene>
<keyword evidence="1" id="KW-0812">Transmembrane</keyword>
<reference evidence="2 3" key="1">
    <citation type="submission" date="2015-05" db="EMBL/GenBank/DDBJ databases">
        <title>Genome sequencing and analysis of members of genus Stenotrophomonas.</title>
        <authorList>
            <person name="Patil P.P."/>
            <person name="Midha S."/>
            <person name="Patil P.B."/>
        </authorList>
    </citation>
    <scope>NUCLEOTIDE SEQUENCE [LARGE SCALE GENOMIC DNA]</scope>
    <source>
        <strain evidence="2 3">DSM 21858</strain>
    </source>
</reference>
<dbReference type="Proteomes" id="UP000052052">
    <property type="component" value="Unassembled WGS sequence"/>
</dbReference>
<proteinExistence type="predicted"/>
<feature type="transmembrane region" description="Helical" evidence="1">
    <location>
        <begin position="45"/>
        <end position="66"/>
    </location>
</feature>
<keyword evidence="3" id="KW-1185">Reference proteome</keyword>
<accession>A0A0R0CXM7</accession>
<feature type="transmembrane region" description="Helical" evidence="1">
    <location>
        <begin position="136"/>
        <end position="157"/>
    </location>
</feature>
<dbReference type="EMBL" id="LDJL01000005">
    <property type="protein sequence ID" value="KRG70561.1"/>
    <property type="molecule type" value="Genomic_DNA"/>
</dbReference>
<dbReference type="STRING" id="344882.ABB29_05695"/>
<evidence type="ECO:0000313" key="2">
    <source>
        <dbReference type="EMBL" id="KRG70561.1"/>
    </source>
</evidence>
<dbReference type="AlphaFoldDB" id="A0A0R0CXM7"/>
<sequence length="238" mass="25980">MAKFIAMLSAPYGFAIAAFYLFAFWSKVGINPYQHASAAELLGTAIGSLTLLGVFFVFGVIIGLWLGQKTPNLSEKSLKYLPFLFAASLIVAIGLWVWLLVIGNPLHWILLGLGLNFFTVLVLAQSKWLKRWLPEPSLVLVFALLLAYIPCAVTYYGKSEVTTLTSVEKGLHVDLALSEIGADVPAPALYVGQVGSTNVLYSPQARLTTLVPKDRRIAYRTPMTVQVKHTIPSAQADP</sequence>
<feature type="transmembrane region" description="Helical" evidence="1">
    <location>
        <begin position="5"/>
        <end position="25"/>
    </location>
</feature>